<evidence type="ECO:0000313" key="3">
    <source>
        <dbReference type="Proteomes" id="UP000190042"/>
    </source>
</evidence>
<accession>A0A1T4YWH2</accession>
<dbReference type="AlphaFoldDB" id="A0A1T4YWH2"/>
<dbReference type="CDD" id="cd11378">
    <property type="entry name" value="DUF296"/>
    <property type="match status" value="1"/>
</dbReference>
<dbReference type="Pfam" id="PF03479">
    <property type="entry name" value="PCC"/>
    <property type="match status" value="1"/>
</dbReference>
<evidence type="ECO:0000259" key="1">
    <source>
        <dbReference type="PROSITE" id="PS51742"/>
    </source>
</evidence>
<dbReference type="PANTHER" id="PTHR34988:SF1">
    <property type="entry name" value="DNA-BINDING PROTEIN"/>
    <property type="match status" value="1"/>
</dbReference>
<dbReference type="InterPro" id="IPR005175">
    <property type="entry name" value="PPC_dom"/>
</dbReference>
<sequence>MDNRIQAVYDNKTHRIIGRLKKEIDLFEGIIEVCKEYGVEAAQFQCMGSLAHATIVQPHQNEDKSLQYSDQIVTDTPVELLSGTGFLGYSAEGELDIHFHGIFVDCDKKINGGHFIRGNNPVAITVEFIVFPVFDVNMQRKPDEMLGIPLFHFLKKE</sequence>
<dbReference type="SUPFAM" id="SSF117856">
    <property type="entry name" value="AF0104/ALDC/Ptd012-like"/>
    <property type="match status" value="1"/>
</dbReference>
<keyword evidence="3" id="KW-1185">Reference proteome</keyword>
<dbReference type="EMBL" id="FUYJ01000010">
    <property type="protein sequence ID" value="SKB06139.1"/>
    <property type="molecule type" value="Genomic_DNA"/>
</dbReference>
<dbReference type="Gene3D" id="3.30.1330.80">
    <property type="entry name" value="Hypothetical protein, similar to alpha- acetolactate decarboxylase, domain 2"/>
    <property type="match status" value="1"/>
</dbReference>
<dbReference type="RefSeq" id="WP_009499184.1">
    <property type="nucleotide sequence ID" value="NZ_FUYJ01000010.1"/>
</dbReference>
<dbReference type="PROSITE" id="PS51742">
    <property type="entry name" value="PPC"/>
    <property type="match status" value="1"/>
</dbReference>
<gene>
    <name evidence="2" type="ORF">SAMN04244570_0106</name>
</gene>
<protein>
    <recommendedName>
        <fullName evidence="1">PPC domain-containing protein</fullName>
    </recommendedName>
</protein>
<dbReference type="Proteomes" id="UP000190042">
    <property type="component" value="Unassembled WGS sequence"/>
</dbReference>
<dbReference type="PANTHER" id="PTHR34988">
    <property type="entry name" value="PROTEIN, PUTATIVE-RELATED"/>
    <property type="match status" value="1"/>
</dbReference>
<organism evidence="2 3">
    <name type="scientific">Sporosarcina newyorkensis</name>
    <dbReference type="NCBI Taxonomy" id="759851"/>
    <lineage>
        <taxon>Bacteria</taxon>
        <taxon>Bacillati</taxon>
        <taxon>Bacillota</taxon>
        <taxon>Bacilli</taxon>
        <taxon>Bacillales</taxon>
        <taxon>Caryophanaceae</taxon>
        <taxon>Sporosarcina</taxon>
    </lineage>
</organism>
<name>A0A1T4YWH2_9BACL</name>
<feature type="domain" description="PPC" evidence="1">
    <location>
        <begin position="10"/>
        <end position="154"/>
    </location>
</feature>
<proteinExistence type="predicted"/>
<reference evidence="3" key="1">
    <citation type="submission" date="2017-02" db="EMBL/GenBank/DDBJ databases">
        <authorList>
            <person name="Varghese N."/>
            <person name="Submissions S."/>
        </authorList>
    </citation>
    <scope>NUCLEOTIDE SEQUENCE [LARGE SCALE GENOMIC DNA]</scope>
    <source>
        <strain evidence="3">DSM 23966</strain>
    </source>
</reference>
<evidence type="ECO:0000313" key="2">
    <source>
        <dbReference type="EMBL" id="SKB06139.1"/>
    </source>
</evidence>